<sequence length="1444" mass="147129">MKKGCLRTLGTVMVLLLVLSGNVFAQNENDSQTGIDGVKNLFGMTTSQAVGVSYHTHIQNVGWETNWVSNSITSGTYGQSLRLEGIEIKLTGDVPDGAKIEYRTHVQNVGWETYWANNGGTAGTQGMGLRLEGIQIRLVNMPDYSIEYRTHVQNVGWETNWAKDGETAGTQGQSLRLEGIQIRIIKEDADLTAYNKILATTKQAIKTNYTTYSWDKLQSVIKSNVVTVKSTQEQVDAATKAIKTAYAALESETTAKVYSSAGTYGPSSGLETINQDVIIKSDGVTLQNMHITGDLIISEEVGQGNATLNNITVDGETYVRGGGKNSIHINGGNYKRITIQETASGQVRIVATNANGLDVVIAEDAGGEDVILDGSFDSVQVDAPKMKISTQGATTIKEMTVSKAGAGSQVNLDANSQVDSMVFNGKADVKGQGNIAKSRVNADNVTYERAPGQQTVGSNVKVPPKTPVVTVPVTGITLTGAGSSTTVAKAGTLQITAVVTPANASNNRVTWSIVNGTGTASISNSGVVTGLTAGTVTVNATAQDGSGKIGTLTLTVTDVTAGTIATVSSISSSTVNPTFTITLTNDTFTATANTASNWTNAMGATGLTVSSITRYSNNQVIINTTGTAAVGTITFKANAAALTKNLASNTVTVTVNPVMVNAISVTGTGGATTVTKGSTLQMLATVTPSTAVNKNLTWSVVNGTGSAAISSTGLLTPATAGTVTVKATAVDGSAVVGSATITVQEVSAGVLASNSSLLIGASNPSIVITLTNDTFSSSAGSTSLWVVDAGTTGLTVSGVTRNSNTQVTIATTGTAKTGSLKIKASSGAMTKGVVSNELTITAAAQAVTAVAITGTTTVGSTLTATITPTGATVGYQWQRGDTATGSFDNISSATAATYVLTGADQGKYIKVVATGTGNFTGTVTYTTSSWIVGSADATLKSSSTIKGVTIKSLGVPSSTLDGSSPGVTKKGSVIISGDQAQNTSNTGEFVTAFEKTDTNATIKVVKFAKSASNAGFEAANAYSNEAITDGDYFLIKVTGKSGSVEYYWIDVTVDATKPIVTATVQSVTNVTGQSVKVQSNESNGKVYIIKTGVAQSTVTEFENQVSAKNGAKADVYANGTDIVISTEGLSAGTYYAYAVDAVGNISDRGSNPITVTVSAEEVGVNSVTANGSSGATTTTELTLTLAKDVNLAKSDVTLTGATLDTVTDNDNGTYILGISNISVSNGANVTVALSKAGYAFNPTSKTVAVNVAAEEVGVNSVTANGSSGATTTTELTLTLAKDVNLAKSDVTLTGATLDTVTDNDNGTYILGISNISVSNGANVTVALSKAGYAFNPTSKTVAVNVAAEEVGVNSVTANGSSGATTTTELTLTLAKDVNLAKSDVTLTGATLDTVTDNDNGTYILGISNISVSNGANVTVALSKAGYAFNPTSKTVAVNVANVAP</sequence>
<dbReference type="RefSeq" id="WP_263992991.1">
    <property type="nucleotide sequence ID" value="NZ_CP087994.1"/>
</dbReference>
<evidence type="ECO:0000313" key="4">
    <source>
        <dbReference type="Proteomes" id="UP001163550"/>
    </source>
</evidence>
<accession>A0ABY6HH88</accession>
<feature type="chain" id="PRO_5045700912" evidence="1">
    <location>
        <begin position="26"/>
        <end position="1444"/>
    </location>
</feature>
<dbReference type="Gene3D" id="2.60.40.2700">
    <property type="match status" value="1"/>
</dbReference>
<dbReference type="Pfam" id="PF02368">
    <property type="entry name" value="Big_2"/>
    <property type="match status" value="2"/>
</dbReference>
<dbReference type="Proteomes" id="UP001163550">
    <property type="component" value="Chromosome"/>
</dbReference>
<feature type="signal peptide" evidence="1">
    <location>
        <begin position="1"/>
        <end position="25"/>
    </location>
</feature>
<organism evidence="3 4">
    <name type="scientific">Acetobacterium wieringae</name>
    <dbReference type="NCBI Taxonomy" id="52694"/>
    <lineage>
        <taxon>Bacteria</taxon>
        <taxon>Bacillati</taxon>
        <taxon>Bacillota</taxon>
        <taxon>Clostridia</taxon>
        <taxon>Eubacteriales</taxon>
        <taxon>Eubacteriaceae</taxon>
        <taxon>Acetobacterium</taxon>
    </lineage>
</organism>
<gene>
    <name evidence="3" type="ORF">LNN31_04310</name>
</gene>
<keyword evidence="4" id="KW-1185">Reference proteome</keyword>
<feature type="domain" description="BIG2" evidence="2">
    <location>
        <begin position="472"/>
        <end position="552"/>
    </location>
</feature>
<dbReference type="Gene3D" id="2.60.40.1080">
    <property type="match status" value="2"/>
</dbReference>
<dbReference type="InterPro" id="IPR003343">
    <property type="entry name" value="Big_2"/>
</dbReference>
<dbReference type="InterPro" id="IPR006637">
    <property type="entry name" value="ChW"/>
</dbReference>
<dbReference type="SUPFAM" id="SSF49373">
    <property type="entry name" value="Invasin/intimin cell-adhesion fragments"/>
    <property type="match status" value="2"/>
</dbReference>
<dbReference type="Pfam" id="PF07538">
    <property type="entry name" value="ChW"/>
    <property type="match status" value="3"/>
</dbReference>
<proteinExistence type="predicted"/>
<keyword evidence="1" id="KW-0732">Signal</keyword>
<evidence type="ECO:0000313" key="3">
    <source>
        <dbReference type="EMBL" id="UYO63660.1"/>
    </source>
</evidence>
<protein>
    <submittedName>
        <fullName evidence="3">Ig-like domain-containing protein</fullName>
    </submittedName>
</protein>
<reference evidence="3" key="1">
    <citation type="submission" date="2021-11" db="EMBL/GenBank/DDBJ databases">
        <title>Isoprene-degrading acetogen.</title>
        <authorList>
            <person name="Yang Y."/>
            <person name="Jin H."/>
            <person name="Yan J."/>
        </authorList>
    </citation>
    <scope>NUCLEOTIDE SEQUENCE</scope>
    <source>
        <strain evidence="3">Berkeley</strain>
    </source>
</reference>
<dbReference type="SMART" id="SM00635">
    <property type="entry name" value="BID_2"/>
    <property type="match status" value="2"/>
</dbReference>
<dbReference type="EMBL" id="CP087994">
    <property type="protein sequence ID" value="UYO63660.1"/>
    <property type="molecule type" value="Genomic_DNA"/>
</dbReference>
<evidence type="ECO:0000259" key="2">
    <source>
        <dbReference type="SMART" id="SM00635"/>
    </source>
</evidence>
<dbReference type="InterPro" id="IPR008964">
    <property type="entry name" value="Invasin/intimin_cell_adhesion"/>
</dbReference>
<name>A0ABY6HH88_9FIRM</name>
<feature type="domain" description="BIG2" evidence="2">
    <location>
        <begin position="659"/>
        <end position="739"/>
    </location>
</feature>
<dbReference type="SMART" id="SM00728">
    <property type="entry name" value="ChW"/>
    <property type="match status" value="3"/>
</dbReference>
<dbReference type="Gene3D" id="1.20.1270.90">
    <property type="entry name" value="AF1782-like"/>
    <property type="match status" value="1"/>
</dbReference>
<evidence type="ECO:0000256" key="1">
    <source>
        <dbReference type="SAM" id="SignalP"/>
    </source>
</evidence>